<name>A0A5U8JD48_SALET</name>
<reference evidence="2" key="1">
    <citation type="submission" date="2018-06" db="EMBL/GenBank/DDBJ databases">
        <authorList>
            <person name="Ashton P.M."/>
            <person name="Dallman T."/>
            <person name="Nair S."/>
            <person name="De Pinna E."/>
            <person name="Peters T."/>
            <person name="Grant K."/>
        </authorList>
    </citation>
    <scope>NUCLEOTIDE SEQUENCE [LARGE SCALE GENOMIC DNA]</scope>
    <source>
        <strain evidence="2">449454</strain>
    </source>
</reference>
<dbReference type="InterPro" id="IPR046787">
    <property type="entry name" value="DnaT_2"/>
</dbReference>
<protein>
    <recommendedName>
        <fullName evidence="1">Putative DnaT-like domain-containing protein</fullName>
    </recommendedName>
</protein>
<evidence type="ECO:0000259" key="1">
    <source>
        <dbReference type="Pfam" id="PF20557"/>
    </source>
</evidence>
<dbReference type="Pfam" id="PF20557">
    <property type="entry name" value="DnaT_2"/>
    <property type="match status" value="1"/>
</dbReference>
<organism evidence="2">
    <name type="scientific">Salmonella enterica subsp. enterica serovar Panama</name>
    <dbReference type="NCBI Taxonomy" id="29472"/>
    <lineage>
        <taxon>Bacteria</taxon>
        <taxon>Pseudomonadati</taxon>
        <taxon>Pseudomonadota</taxon>
        <taxon>Gammaproteobacteria</taxon>
        <taxon>Enterobacterales</taxon>
        <taxon>Enterobacteriaceae</taxon>
        <taxon>Salmonella</taxon>
    </lineage>
</organism>
<evidence type="ECO:0000313" key="2">
    <source>
        <dbReference type="EMBL" id="EBR8436033.1"/>
    </source>
</evidence>
<gene>
    <name evidence="2" type="ORF">DOI44_24130</name>
</gene>
<feature type="domain" description="Putative DnaT-like" evidence="1">
    <location>
        <begin position="6"/>
        <end position="162"/>
    </location>
</feature>
<dbReference type="AlphaFoldDB" id="A0A5U8JD48"/>
<comment type="caution">
    <text evidence="2">The sequence shown here is derived from an EMBL/GenBank/DDBJ whole genome shotgun (WGS) entry which is preliminary data.</text>
</comment>
<dbReference type="Proteomes" id="UP000839597">
    <property type="component" value="Unassembled WGS sequence"/>
</dbReference>
<accession>A0A5U8JD48</accession>
<dbReference type="EMBL" id="AAGTPA010000041">
    <property type="protein sequence ID" value="EBR8436033.1"/>
    <property type="molecule type" value="Genomic_DNA"/>
</dbReference>
<sequence>MLVTDLTSDSADSYAGVGDLRHYAGLRGYSVPEDDASCETLLIKAMDYLAGMSWCGEKTARGQPLDWPRRDVCVDGAILQDGLLPKRVVDAQCRLAVEAQSVDLQPTLNGEADILSESIAGAVAVTYDPDSAGTPPSFPWLDTILRGLVENGGGINFDVMRG</sequence>
<proteinExistence type="predicted"/>